<dbReference type="Proteomes" id="UP000697330">
    <property type="component" value="Unassembled WGS sequence"/>
</dbReference>
<proteinExistence type="predicted"/>
<feature type="domain" description="HTH luxR-type" evidence="6">
    <location>
        <begin position="108"/>
        <end position="165"/>
    </location>
</feature>
<organism evidence="7 8">
    <name type="scientific">Thermophilibacter provencensis</name>
    <dbReference type="NCBI Taxonomy" id="1852386"/>
    <lineage>
        <taxon>Bacteria</taxon>
        <taxon>Bacillati</taxon>
        <taxon>Actinomycetota</taxon>
        <taxon>Coriobacteriia</taxon>
        <taxon>Coriobacteriales</taxon>
        <taxon>Atopobiaceae</taxon>
        <taxon>Thermophilibacter</taxon>
    </lineage>
</organism>
<dbReference type="PANTHER" id="PTHR44688:SF16">
    <property type="entry name" value="DNA-BINDING TRANSCRIPTIONAL ACTIVATOR DEVR_DOSR"/>
    <property type="match status" value="1"/>
</dbReference>
<keyword evidence="3" id="KW-0804">Transcription</keyword>
<evidence type="ECO:0000256" key="3">
    <source>
        <dbReference type="ARBA" id="ARBA00023163"/>
    </source>
</evidence>
<reference evidence="7" key="2">
    <citation type="submission" date="2021-09" db="EMBL/GenBank/DDBJ databases">
        <authorList>
            <person name="Gilroy R."/>
        </authorList>
    </citation>
    <scope>NUCLEOTIDE SEQUENCE</scope>
    <source>
        <strain evidence="7">CHK124-7917</strain>
    </source>
</reference>
<comment type="caution">
    <text evidence="7">The sequence shown here is derived from an EMBL/GenBank/DDBJ whole genome shotgun (WGS) entry which is preliminary data.</text>
</comment>
<dbReference type="SMART" id="SM00421">
    <property type="entry name" value="HTH_LUXR"/>
    <property type="match status" value="2"/>
</dbReference>
<gene>
    <name evidence="7" type="ORF">K8U72_02865</name>
</gene>
<evidence type="ECO:0000256" key="2">
    <source>
        <dbReference type="ARBA" id="ARBA00023125"/>
    </source>
</evidence>
<feature type="transmembrane region" description="Helical" evidence="5">
    <location>
        <begin position="182"/>
        <end position="204"/>
    </location>
</feature>
<evidence type="ECO:0000313" key="8">
    <source>
        <dbReference type="Proteomes" id="UP000697330"/>
    </source>
</evidence>
<dbReference type="GO" id="GO:0003677">
    <property type="term" value="F:DNA binding"/>
    <property type="evidence" value="ECO:0007669"/>
    <property type="project" value="UniProtKB-KW"/>
</dbReference>
<dbReference type="InterPro" id="IPR016032">
    <property type="entry name" value="Sig_transdc_resp-reg_C-effctor"/>
</dbReference>
<evidence type="ECO:0000313" key="7">
    <source>
        <dbReference type="EMBL" id="HJF44713.1"/>
    </source>
</evidence>
<keyword evidence="1" id="KW-0805">Transcription regulation</keyword>
<keyword evidence="2" id="KW-0238">DNA-binding</keyword>
<feature type="region of interest" description="Disordered" evidence="4">
    <location>
        <begin position="1"/>
        <end position="32"/>
    </location>
</feature>
<dbReference type="AlphaFoldDB" id="A0A921GGM5"/>
<keyword evidence="5" id="KW-0812">Transmembrane</keyword>
<dbReference type="PANTHER" id="PTHR44688">
    <property type="entry name" value="DNA-BINDING TRANSCRIPTIONAL ACTIVATOR DEVR_DOSR"/>
    <property type="match status" value="1"/>
</dbReference>
<evidence type="ECO:0000259" key="6">
    <source>
        <dbReference type="SMART" id="SM00421"/>
    </source>
</evidence>
<dbReference type="Pfam" id="PF00196">
    <property type="entry name" value="GerE"/>
    <property type="match status" value="2"/>
</dbReference>
<name>A0A921GGM5_9ACTN</name>
<dbReference type="InterPro" id="IPR036388">
    <property type="entry name" value="WH-like_DNA-bd_sf"/>
</dbReference>
<feature type="domain" description="HTH luxR-type" evidence="6">
    <location>
        <begin position="27"/>
        <end position="84"/>
    </location>
</feature>
<sequence>MSDQRRSTHETPGIPHASDEAERSFSEHGLTEREVDAARSVLAGMTAEMAAREMGIEASTVGGFRQRAYHKLGVEDGRELVRRYGPHGDKDVNELANNIEGFRSALENRGLSDTQLDVLARAAAGVPTTEIARELCVAPGTVGCARSNGYRLLGVRSREELLSMLEGECAERERRQRRGKRLALGCMVTVIAVAALLAIAETFLPVDAIREFLSGEAVGMRSVNGVLYAINENDQTFGSIERANLPEPWDEFLEHPSVTESDMRECLPDLIATTSTSWNTYGEAGYIRKEDFLSGARSPDGYVIVWEANGRREMGSIQIGKFTAR</sequence>
<dbReference type="GO" id="GO:0006355">
    <property type="term" value="P:regulation of DNA-templated transcription"/>
    <property type="evidence" value="ECO:0007669"/>
    <property type="project" value="InterPro"/>
</dbReference>
<dbReference type="Gene3D" id="1.10.10.10">
    <property type="entry name" value="Winged helix-like DNA-binding domain superfamily/Winged helix DNA-binding domain"/>
    <property type="match status" value="2"/>
</dbReference>
<reference evidence="7" key="1">
    <citation type="journal article" date="2021" name="PeerJ">
        <title>Extensive microbial diversity within the chicken gut microbiome revealed by metagenomics and culture.</title>
        <authorList>
            <person name="Gilroy R."/>
            <person name="Ravi A."/>
            <person name="Getino M."/>
            <person name="Pursley I."/>
            <person name="Horton D.L."/>
            <person name="Alikhan N.F."/>
            <person name="Baker D."/>
            <person name="Gharbi K."/>
            <person name="Hall N."/>
            <person name="Watson M."/>
            <person name="Adriaenssens E.M."/>
            <person name="Foster-Nyarko E."/>
            <person name="Jarju S."/>
            <person name="Secka A."/>
            <person name="Antonio M."/>
            <person name="Oren A."/>
            <person name="Chaudhuri R.R."/>
            <person name="La Ragione R."/>
            <person name="Hildebrand F."/>
            <person name="Pallen M.J."/>
        </authorList>
    </citation>
    <scope>NUCLEOTIDE SEQUENCE</scope>
    <source>
        <strain evidence="7">CHK124-7917</strain>
    </source>
</reference>
<dbReference type="OrthoDB" id="3193346at2"/>
<evidence type="ECO:0000256" key="1">
    <source>
        <dbReference type="ARBA" id="ARBA00023015"/>
    </source>
</evidence>
<accession>A0A921GGM5</accession>
<dbReference type="EMBL" id="DYWQ01000047">
    <property type="protein sequence ID" value="HJF44713.1"/>
    <property type="molecule type" value="Genomic_DNA"/>
</dbReference>
<feature type="compositionally biased region" description="Basic and acidic residues" evidence="4">
    <location>
        <begin position="17"/>
        <end position="32"/>
    </location>
</feature>
<protein>
    <submittedName>
        <fullName evidence="7">Helix-turn-helix transcriptional regulator</fullName>
    </submittedName>
</protein>
<dbReference type="InterPro" id="IPR000792">
    <property type="entry name" value="Tscrpt_reg_LuxR_C"/>
</dbReference>
<keyword evidence="5" id="KW-1133">Transmembrane helix</keyword>
<evidence type="ECO:0000256" key="4">
    <source>
        <dbReference type="SAM" id="MobiDB-lite"/>
    </source>
</evidence>
<dbReference type="RefSeq" id="WP_075280499.1">
    <property type="nucleotide sequence ID" value="NZ_DYWQ01000047.1"/>
</dbReference>
<evidence type="ECO:0000256" key="5">
    <source>
        <dbReference type="SAM" id="Phobius"/>
    </source>
</evidence>
<keyword evidence="5" id="KW-0472">Membrane</keyword>
<dbReference type="SUPFAM" id="SSF46894">
    <property type="entry name" value="C-terminal effector domain of the bipartite response regulators"/>
    <property type="match status" value="2"/>
</dbReference>